<organism evidence="4">
    <name type="scientific">Sesamum angustifolium</name>
    <dbReference type="NCBI Taxonomy" id="2727405"/>
    <lineage>
        <taxon>Eukaryota</taxon>
        <taxon>Viridiplantae</taxon>
        <taxon>Streptophyta</taxon>
        <taxon>Embryophyta</taxon>
        <taxon>Tracheophyta</taxon>
        <taxon>Spermatophyta</taxon>
        <taxon>Magnoliopsida</taxon>
        <taxon>eudicotyledons</taxon>
        <taxon>Gunneridae</taxon>
        <taxon>Pentapetalae</taxon>
        <taxon>asterids</taxon>
        <taxon>lamiids</taxon>
        <taxon>Lamiales</taxon>
        <taxon>Pedaliaceae</taxon>
        <taxon>Sesamum</taxon>
    </lineage>
</organism>
<name>A0AAW2IS76_9LAMI</name>
<proteinExistence type="predicted"/>
<feature type="region of interest" description="Disordered" evidence="3">
    <location>
        <begin position="151"/>
        <end position="177"/>
    </location>
</feature>
<reference evidence="4" key="2">
    <citation type="journal article" date="2024" name="Plant">
        <title>Genomic evolution and insights into agronomic trait innovations of Sesamum species.</title>
        <authorList>
            <person name="Miao H."/>
            <person name="Wang L."/>
            <person name="Qu L."/>
            <person name="Liu H."/>
            <person name="Sun Y."/>
            <person name="Le M."/>
            <person name="Wang Q."/>
            <person name="Wei S."/>
            <person name="Zheng Y."/>
            <person name="Lin W."/>
            <person name="Duan Y."/>
            <person name="Cao H."/>
            <person name="Xiong S."/>
            <person name="Wang X."/>
            <person name="Wei L."/>
            <person name="Li C."/>
            <person name="Ma Q."/>
            <person name="Ju M."/>
            <person name="Zhao R."/>
            <person name="Li G."/>
            <person name="Mu C."/>
            <person name="Tian Q."/>
            <person name="Mei H."/>
            <person name="Zhang T."/>
            <person name="Gao T."/>
            <person name="Zhang H."/>
        </authorList>
    </citation>
    <scope>NUCLEOTIDE SEQUENCE</scope>
    <source>
        <strain evidence="4">G01</strain>
    </source>
</reference>
<dbReference type="EMBL" id="JACGWK010001624">
    <property type="protein sequence ID" value="KAL0284931.1"/>
    <property type="molecule type" value="Genomic_DNA"/>
</dbReference>
<dbReference type="Gene3D" id="2.60.120.10">
    <property type="entry name" value="Jelly Rolls"/>
    <property type="match status" value="1"/>
</dbReference>
<evidence type="ECO:0000313" key="4">
    <source>
        <dbReference type="EMBL" id="KAL0284931.1"/>
    </source>
</evidence>
<keyword evidence="1" id="KW-1071">Ligand-gated ion channel</keyword>
<reference evidence="4" key="1">
    <citation type="submission" date="2020-06" db="EMBL/GenBank/DDBJ databases">
        <authorList>
            <person name="Li T."/>
            <person name="Hu X."/>
            <person name="Zhang T."/>
            <person name="Song X."/>
            <person name="Zhang H."/>
            <person name="Dai N."/>
            <person name="Sheng W."/>
            <person name="Hou X."/>
            <person name="Wei L."/>
        </authorList>
    </citation>
    <scope>NUCLEOTIDE SEQUENCE</scope>
    <source>
        <strain evidence="4">G01</strain>
        <tissue evidence="4">Leaf</tissue>
    </source>
</reference>
<protein>
    <submittedName>
        <fullName evidence="4">Cyclic nucleotide-gated ion channel 1</fullName>
    </submittedName>
</protein>
<keyword evidence="2" id="KW-0407">Ion channel</keyword>
<dbReference type="GO" id="GO:0016020">
    <property type="term" value="C:membrane"/>
    <property type="evidence" value="ECO:0007669"/>
    <property type="project" value="UniProtKB-SubCell"/>
</dbReference>
<accession>A0AAW2IS76</accession>
<dbReference type="AlphaFoldDB" id="A0AAW2IS76"/>
<dbReference type="SUPFAM" id="SSF51206">
    <property type="entry name" value="cAMP-binding domain-like"/>
    <property type="match status" value="1"/>
</dbReference>
<keyword evidence="1" id="KW-0406">Ion transport</keyword>
<gene>
    <name evidence="4" type="ORF">Sangu_2801700</name>
</gene>
<sequence>MKGDILTMTTNGGTTSLFNSVYLMAGDFCGEELLTWALDHNSSSSLPISARTVQAVKDVEAFCLIPDDLKCVMSQFYSQQWRTWGACFIQAAWRRHYRRKIEKTLQEAEDRLQNALAQETSGNLPSLVATVYASRFDANILGNLRRMHPHNTISSPKLPPLLLQKPAEPDFSAENPS</sequence>
<comment type="caution">
    <text evidence="4">The sequence shown here is derived from an EMBL/GenBank/DDBJ whole genome shotgun (WGS) entry which is preliminary data.</text>
</comment>
<dbReference type="PANTHER" id="PTHR45651:SF76">
    <property type="entry name" value="CYCLIC NUCLEOTIDE-GATED ION CHANNEL 1-LIKE"/>
    <property type="match status" value="1"/>
</dbReference>
<evidence type="ECO:0000256" key="1">
    <source>
        <dbReference type="ARBA" id="ARBA00023286"/>
    </source>
</evidence>
<evidence type="ECO:0000256" key="3">
    <source>
        <dbReference type="SAM" id="MobiDB-lite"/>
    </source>
</evidence>
<dbReference type="PANTHER" id="PTHR45651">
    <property type="entry name" value="CYCLIC NUCLEOTIDE-GATED ION CHANNEL 15-RELATED-RELATED"/>
    <property type="match status" value="1"/>
</dbReference>
<dbReference type="GO" id="GO:0034220">
    <property type="term" value="P:monoatomic ion transmembrane transport"/>
    <property type="evidence" value="ECO:0007669"/>
    <property type="project" value="UniProtKB-KW"/>
</dbReference>
<dbReference type="InterPro" id="IPR018490">
    <property type="entry name" value="cNMP-bd_dom_sf"/>
</dbReference>
<evidence type="ECO:0000256" key="2">
    <source>
        <dbReference type="ARBA" id="ARBA00023303"/>
    </source>
</evidence>
<dbReference type="InterPro" id="IPR014710">
    <property type="entry name" value="RmlC-like_jellyroll"/>
</dbReference>
<keyword evidence="1" id="KW-0813">Transport</keyword>